<reference evidence="1 2" key="1">
    <citation type="submission" date="2018-06" db="EMBL/GenBank/DDBJ databases">
        <title>Sphaerisporangium craniellae sp. nov., isolated from a marine sponge in the South China Sea.</title>
        <authorList>
            <person name="Li L."/>
        </authorList>
    </citation>
    <scope>NUCLEOTIDE SEQUENCE [LARGE SCALE GENOMIC DNA]</scope>
    <source>
        <strain evidence="1 2">LHW63015</strain>
    </source>
</reference>
<comment type="caution">
    <text evidence="1">The sequence shown here is derived from an EMBL/GenBank/DDBJ whole genome shotgun (WGS) entry which is preliminary data.</text>
</comment>
<dbReference type="Proteomes" id="UP000253303">
    <property type="component" value="Unassembled WGS sequence"/>
</dbReference>
<sequence>MAEPTGPAESGFDAWGVVVLVMHELSRRGVKARFEGHEMGDARQAAHDLLTAFGIAPAALPD</sequence>
<gene>
    <name evidence="1" type="ORF">DP939_11920</name>
</gene>
<proteinExistence type="predicted"/>
<dbReference type="AlphaFoldDB" id="A0A366M4F0"/>
<protein>
    <submittedName>
        <fullName evidence="1">Uncharacterized protein</fullName>
    </submittedName>
</protein>
<dbReference type="OrthoDB" id="3828020at2"/>
<name>A0A366M4F0_9ACTN</name>
<evidence type="ECO:0000313" key="2">
    <source>
        <dbReference type="Proteomes" id="UP000253303"/>
    </source>
</evidence>
<dbReference type="RefSeq" id="WP_113980668.1">
    <property type="nucleotide sequence ID" value="NZ_QMEY01000003.1"/>
</dbReference>
<dbReference type="EMBL" id="QMEY01000003">
    <property type="protein sequence ID" value="RBQ20474.1"/>
    <property type="molecule type" value="Genomic_DNA"/>
</dbReference>
<keyword evidence="2" id="KW-1185">Reference proteome</keyword>
<organism evidence="1 2">
    <name type="scientific">Spongiactinospora rosea</name>
    <dbReference type="NCBI Taxonomy" id="2248750"/>
    <lineage>
        <taxon>Bacteria</taxon>
        <taxon>Bacillati</taxon>
        <taxon>Actinomycetota</taxon>
        <taxon>Actinomycetes</taxon>
        <taxon>Streptosporangiales</taxon>
        <taxon>Streptosporangiaceae</taxon>
        <taxon>Spongiactinospora</taxon>
    </lineage>
</organism>
<evidence type="ECO:0000313" key="1">
    <source>
        <dbReference type="EMBL" id="RBQ20474.1"/>
    </source>
</evidence>
<accession>A0A366M4F0</accession>